<organism evidence="1 2">
    <name type="scientific">Solanum verrucosum</name>
    <dbReference type="NCBI Taxonomy" id="315347"/>
    <lineage>
        <taxon>Eukaryota</taxon>
        <taxon>Viridiplantae</taxon>
        <taxon>Streptophyta</taxon>
        <taxon>Embryophyta</taxon>
        <taxon>Tracheophyta</taxon>
        <taxon>Spermatophyta</taxon>
        <taxon>Magnoliopsida</taxon>
        <taxon>eudicotyledons</taxon>
        <taxon>Gunneridae</taxon>
        <taxon>Pentapetalae</taxon>
        <taxon>asterids</taxon>
        <taxon>lamiids</taxon>
        <taxon>Solanales</taxon>
        <taxon>Solanaceae</taxon>
        <taxon>Solanoideae</taxon>
        <taxon>Solaneae</taxon>
        <taxon>Solanum</taxon>
    </lineage>
</organism>
<keyword evidence="2" id="KW-1185">Reference proteome</keyword>
<proteinExistence type="predicted"/>
<name>A0AAF0ZJF8_SOLVR</name>
<accession>A0AAF0ZJF8</accession>
<evidence type="ECO:0000313" key="2">
    <source>
        <dbReference type="Proteomes" id="UP001234989"/>
    </source>
</evidence>
<evidence type="ECO:0000313" key="1">
    <source>
        <dbReference type="EMBL" id="WMV41267.1"/>
    </source>
</evidence>
<reference evidence="1" key="1">
    <citation type="submission" date="2023-08" db="EMBL/GenBank/DDBJ databases">
        <title>A de novo genome assembly of Solanum verrucosum Schlechtendal, a Mexican diploid species geographically isolated from the other diploid A-genome species in potato relatives.</title>
        <authorList>
            <person name="Hosaka K."/>
        </authorList>
    </citation>
    <scope>NUCLEOTIDE SEQUENCE</scope>
    <source>
        <tissue evidence="1">Young leaves</tissue>
    </source>
</reference>
<gene>
    <name evidence="1" type="ORF">MTR67_034652</name>
</gene>
<sequence length="154" mass="18026">MKLLKLCLKKLDTQYIRNIVTKASEYREELKVVQEKLQTDPLNHYKRRRRSNMKSIGILLILQSFLQQQKQQLALMQDFTSRGVKETMFKIDCNKSPGPDSYGSWFFRSAWEVIGKDITEAILKFFGNGLFPHKVPRATIIFKEIEQNGMPLID</sequence>
<protein>
    <submittedName>
        <fullName evidence="1">Uncharacterized protein</fullName>
    </submittedName>
</protein>
<dbReference type="AlphaFoldDB" id="A0AAF0ZJF8"/>
<dbReference type="Proteomes" id="UP001234989">
    <property type="component" value="Chromosome 8"/>
</dbReference>
<dbReference type="EMBL" id="CP133619">
    <property type="protein sequence ID" value="WMV41267.1"/>
    <property type="molecule type" value="Genomic_DNA"/>
</dbReference>